<reference evidence="2 3" key="1">
    <citation type="journal article" date="2019" name="Nat. Ecol. Evol.">
        <title>Megaphylogeny resolves global patterns of mushroom evolution.</title>
        <authorList>
            <person name="Varga T."/>
            <person name="Krizsan K."/>
            <person name="Foldi C."/>
            <person name="Dima B."/>
            <person name="Sanchez-Garcia M."/>
            <person name="Sanchez-Ramirez S."/>
            <person name="Szollosi G.J."/>
            <person name="Szarkandi J.G."/>
            <person name="Papp V."/>
            <person name="Albert L."/>
            <person name="Andreopoulos W."/>
            <person name="Angelini C."/>
            <person name="Antonin V."/>
            <person name="Barry K.W."/>
            <person name="Bougher N.L."/>
            <person name="Buchanan P."/>
            <person name="Buyck B."/>
            <person name="Bense V."/>
            <person name="Catcheside P."/>
            <person name="Chovatia M."/>
            <person name="Cooper J."/>
            <person name="Damon W."/>
            <person name="Desjardin D."/>
            <person name="Finy P."/>
            <person name="Geml J."/>
            <person name="Haridas S."/>
            <person name="Hughes K."/>
            <person name="Justo A."/>
            <person name="Karasinski D."/>
            <person name="Kautmanova I."/>
            <person name="Kiss B."/>
            <person name="Kocsube S."/>
            <person name="Kotiranta H."/>
            <person name="LaButti K.M."/>
            <person name="Lechner B.E."/>
            <person name="Liimatainen K."/>
            <person name="Lipzen A."/>
            <person name="Lukacs Z."/>
            <person name="Mihaltcheva S."/>
            <person name="Morgado L.N."/>
            <person name="Niskanen T."/>
            <person name="Noordeloos M.E."/>
            <person name="Ohm R.A."/>
            <person name="Ortiz-Santana B."/>
            <person name="Ovrebo C."/>
            <person name="Racz N."/>
            <person name="Riley R."/>
            <person name="Savchenko A."/>
            <person name="Shiryaev A."/>
            <person name="Soop K."/>
            <person name="Spirin V."/>
            <person name="Szebenyi C."/>
            <person name="Tomsovsky M."/>
            <person name="Tulloss R.E."/>
            <person name="Uehling J."/>
            <person name="Grigoriev I.V."/>
            <person name="Vagvolgyi C."/>
            <person name="Papp T."/>
            <person name="Martin F.M."/>
            <person name="Miettinen O."/>
            <person name="Hibbett D.S."/>
            <person name="Nagy L.G."/>
        </authorList>
    </citation>
    <scope>NUCLEOTIDE SEQUENCE [LARGE SCALE GENOMIC DNA]</scope>
    <source>
        <strain evidence="2 3">HHB13444</strain>
    </source>
</reference>
<dbReference type="EMBL" id="ML211175">
    <property type="protein sequence ID" value="TFK86970.1"/>
    <property type="molecule type" value="Genomic_DNA"/>
</dbReference>
<feature type="compositionally biased region" description="Basic and acidic residues" evidence="1">
    <location>
        <begin position="41"/>
        <end position="50"/>
    </location>
</feature>
<organism evidence="2 3">
    <name type="scientific">Polyporus arcularius HHB13444</name>
    <dbReference type="NCBI Taxonomy" id="1314778"/>
    <lineage>
        <taxon>Eukaryota</taxon>
        <taxon>Fungi</taxon>
        <taxon>Dikarya</taxon>
        <taxon>Basidiomycota</taxon>
        <taxon>Agaricomycotina</taxon>
        <taxon>Agaricomycetes</taxon>
        <taxon>Polyporales</taxon>
        <taxon>Polyporaceae</taxon>
        <taxon>Polyporus</taxon>
    </lineage>
</organism>
<evidence type="ECO:0000256" key="1">
    <source>
        <dbReference type="SAM" id="MobiDB-lite"/>
    </source>
</evidence>
<dbReference type="AlphaFoldDB" id="A0A5C3PFG2"/>
<name>A0A5C3PFG2_9APHY</name>
<sequence>MSTKRLHADSSGGKYNKRRRSVDYQGTPGSFSMASPTPHATSEDRKHPPELTLETYEHCLQEMEKFVSLTSAAVKMYPSVILQQMRALIAEAQPEISLNADSPERMFADDPQLKIDIDQGNFEGVLNSRTLFARREEPSCVRDLAWPGGLSEKDKRG</sequence>
<gene>
    <name evidence="2" type="ORF">K466DRAFT_132917</name>
</gene>
<feature type="compositionally biased region" description="Polar residues" evidence="1">
    <location>
        <begin position="27"/>
        <end position="40"/>
    </location>
</feature>
<accession>A0A5C3PFG2</accession>
<protein>
    <submittedName>
        <fullName evidence="2">Uncharacterized protein</fullName>
    </submittedName>
</protein>
<evidence type="ECO:0000313" key="3">
    <source>
        <dbReference type="Proteomes" id="UP000308197"/>
    </source>
</evidence>
<dbReference type="Proteomes" id="UP000308197">
    <property type="component" value="Unassembled WGS sequence"/>
</dbReference>
<keyword evidence="3" id="KW-1185">Reference proteome</keyword>
<proteinExistence type="predicted"/>
<dbReference type="InParanoid" id="A0A5C3PFG2"/>
<evidence type="ECO:0000313" key="2">
    <source>
        <dbReference type="EMBL" id="TFK86970.1"/>
    </source>
</evidence>
<feature type="non-terminal residue" evidence="2">
    <location>
        <position position="157"/>
    </location>
</feature>
<feature type="region of interest" description="Disordered" evidence="1">
    <location>
        <begin position="1"/>
        <end position="50"/>
    </location>
</feature>